<keyword evidence="3" id="KW-1185">Reference proteome</keyword>
<proteinExistence type="predicted"/>
<dbReference type="Proteomes" id="UP000184314">
    <property type="component" value="Unassembled WGS sequence"/>
</dbReference>
<dbReference type="AlphaFoldDB" id="A0A1M6K1E3"/>
<gene>
    <name evidence="2" type="ORF">SAMN04488007_0621</name>
</gene>
<name>A0A1M6K1E3_9FLAO</name>
<reference evidence="3" key="1">
    <citation type="submission" date="2016-11" db="EMBL/GenBank/DDBJ databases">
        <authorList>
            <person name="Varghese N."/>
            <person name="Submissions S."/>
        </authorList>
    </citation>
    <scope>NUCLEOTIDE SEQUENCE [LARGE SCALE GENOMIC DNA]</scope>
    <source>
        <strain evidence="3">DSM 16478</strain>
    </source>
</reference>
<evidence type="ECO:0000313" key="2">
    <source>
        <dbReference type="EMBL" id="SHJ52735.1"/>
    </source>
</evidence>
<dbReference type="InterPro" id="IPR025285">
    <property type="entry name" value="DUF4145"/>
</dbReference>
<sequence length="225" mass="25339">MAEHVNPELGKEAFNCPLCGAFAKQEWSYGYGYDMYSAQIRGDKKWTGDVEGFLFSKCTHCNNHSIWHEEKNILVYPKQTTRNFDLTEIPEILSSDYEEACLVLSDSPKASAALSRRCLQSVLREQGFSHKSLAQEIQDAIDSNKLPSHITDSLDAIRNIGNFAAHPMKDTNSGAVVEVEPGEADWNLDVIESLFDFFYIQPAKMKARKVALNEKLKSIGKPEMK</sequence>
<evidence type="ECO:0000313" key="3">
    <source>
        <dbReference type="Proteomes" id="UP000184314"/>
    </source>
</evidence>
<evidence type="ECO:0000259" key="1">
    <source>
        <dbReference type="Pfam" id="PF13643"/>
    </source>
</evidence>
<dbReference type="STRING" id="228958.SAMN04488007_0621"/>
<feature type="domain" description="DUF4145" evidence="1">
    <location>
        <begin position="99"/>
        <end position="172"/>
    </location>
</feature>
<dbReference type="RefSeq" id="WP_211573844.1">
    <property type="nucleotide sequence ID" value="NZ_FQZX01000001.1"/>
</dbReference>
<accession>A0A1M6K1E3</accession>
<organism evidence="2 3">
    <name type="scientific">Maribacter aquivivus</name>
    <dbReference type="NCBI Taxonomy" id="228958"/>
    <lineage>
        <taxon>Bacteria</taxon>
        <taxon>Pseudomonadati</taxon>
        <taxon>Bacteroidota</taxon>
        <taxon>Flavobacteriia</taxon>
        <taxon>Flavobacteriales</taxon>
        <taxon>Flavobacteriaceae</taxon>
        <taxon>Maribacter</taxon>
    </lineage>
</organism>
<dbReference type="Pfam" id="PF13643">
    <property type="entry name" value="DUF4145"/>
    <property type="match status" value="1"/>
</dbReference>
<dbReference type="EMBL" id="FQZX01000001">
    <property type="protein sequence ID" value="SHJ52735.1"/>
    <property type="molecule type" value="Genomic_DNA"/>
</dbReference>
<protein>
    <recommendedName>
        <fullName evidence="1">DUF4145 domain-containing protein</fullName>
    </recommendedName>
</protein>